<dbReference type="Pfam" id="PF14616">
    <property type="entry name" value="Rua1_C"/>
    <property type="match status" value="1"/>
</dbReference>
<organism evidence="3 4">
    <name type="scientific">Ophiocordyceps sinensis</name>
    <dbReference type="NCBI Taxonomy" id="72228"/>
    <lineage>
        <taxon>Eukaryota</taxon>
        <taxon>Fungi</taxon>
        <taxon>Dikarya</taxon>
        <taxon>Ascomycota</taxon>
        <taxon>Pezizomycotina</taxon>
        <taxon>Sordariomycetes</taxon>
        <taxon>Hypocreomycetidae</taxon>
        <taxon>Hypocreales</taxon>
        <taxon>Ophiocordycipitaceae</taxon>
        <taxon>Ophiocordyceps</taxon>
    </lineage>
</organism>
<feature type="domain" description="Transcription regulator Rua1 C-terminal" evidence="2">
    <location>
        <begin position="438"/>
        <end position="538"/>
    </location>
</feature>
<dbReference type="EMBL" id="JAAVMX010000003">
    <property type="protein sequence ID" value="KAF4511424.1"/>
    <property type="molecule type" value="Genomic_DNA"/>
</dbReference>
<protein>
    <recommendedName>
        <fullName evidence="2">Transcription regulator Rua1 C-terminal domain-containing protein</fullName>
    </recommendedName>
</protein>
<dbReference type="AlphaFoldDB" id="A0A8H4PVU0"/>
<feature type="region of interest" description="Disordered" evidence="1">
    <location>
        <begin position="1"/>
        <end position="34"/>
    </location>
</feature>
<evidence type="ECO:0000313" key="3">
    <source>
        <dbReference type="EMBL" id="KAF4511424.1"/>
    </source>
</evidence>
<feature type="region of interest" description="Disordered" evidence="1">
    <location>
        <begin position="541"/>
        <end position="594"/>
    </location>
</feature>
<feature type="compositionally biased region" description="Basic residues" evidence="1">
    <location>
        <begin position="541"/>
        <end position="551"/>
    </location>
</feature>
<proteinExistence type="predicted"/>
<reference evidence="3 4" key="1">
    <citation type="journal article" date="2020" name="Genome Biol. Evol.">
        <title>A new high-quality draft genome assembly of the Chinese cordyceps Ophiocordyceps sinensis.</title>
        <authorList>
            <person name="Shu R."/>
            <person name="Zhang J."/>
            <person name="Meng Q."/>
            <person name="Zhang H."/>
            <person name="Zhou G."/>
            <person name="Li M."/>
            <person name="Wu P."/>
            <person name="Zhao Y."/>
            <person name="Chen C."/>
            <person name="Qin Q."/>
        </authorList>
    </citation>
    <scope>NUCLEOTIDE SEQUENCE [LARGE SCALE GENOMIC DNA]</scope>
    <source>
        <strain evidence="3 4">IOZ07</strain>
    </source>
</reference>
<feature type="region of interest" description="Disordered" evidence="1">
    <location>
        <begin position="613"/>
        <end position="637"/>
    </location>
</feature>
<comment type="caution">
    <text evidence="3">The sequence shown here is derived from an EMBL/GenBank/DDBJ whole genome shotgun (WGS) entry which is preliminary data.</text>
</comment>
<evidence type="ECO:0000256" key="1">
    <source>
        <dbReference type="SAM" id="MobiDB-lite"/>
    </source>
</evidence>
<dbReference type="PANTHER" id="PTHR28125">
    <property type="entry name" value="MEIOTIC EXPRESSION UP-REGULATED PROTEIN 26"/>
    <property type="match status" value="1"/>
</dbReference>
<dbReference type="InterPro" id="IPR028012">
    <property type="entry name" value="Rua1_C"/>
</dbReference>
<feature type="region of interest" description="Disordered" evidence="1">
    <location>
        <begin position="237"/>
        <end position="264"/>
    </location>
</feature>
<keyword evidence="4" id="KW-1185">Reference proteome</keyword>
<name>A0A8H4PVU0_9HYPO</name>
<gene>
    <name evidence="3" type="ORF">G6O67_003227</name>
</gene>
<dbReference type="Proteomes" id="UP000557566">
    <property type="component" value="Unassembled WGS sequence"/>
</dbReference>
<sequence>MDSTKAELRQAQMPPQLLPYHSAGDRLQSVAPPQRSPIAMMGGSPVTATAPEGMVPANSAWMTRPTSESRRRPAGLYPEVSCVSDESWDSFSLQHDTTHQASRPVSMGHELMSLDMVNNSDWPQKSVEEKLDFQELEAEGPIGQAYTTDDAVTILDLRYPDSAQDGQPLNLDGSLNRRKMSGSSLTAMSDLPSYEDFSAALSEAPSYGSDYPATSNRNSIMSSIQMSPVASPRMMTHNRSEQVRAHSRGRATPSPRPSMRSVPYSIEGSKNQRWSTGSYATAQGRRQSPFVYNNGSPEVYGAPQRMSYQGPPPANFSSQQQPMGMGAFPTGPRASFMMAGQPVYQRNSMLLPSQLPSQHYHHDASHYEQPPPLPSQGLFKMLQSNGDVHALHGHYTDLADPPDLFAPLHEEQIPPPEEDMNPADPDLIPYEQDLRFEGDLYTPRWVRGHGNKREGWCGICKPGRWLVLKNSAFWYDKSFTHGISAATGAPFQEPLETRRMDGNPDVWEGMCGSCNDWVALVSSKKKGTTWFRHAYKCHSHPKVKDGPKRRREATAARAGGAKSKHRPETPETGSMSVPGLAPLLDVPTSTPMPPLHQQLRNLNRVTRVFTPQPLRLARPRQPPPSLAASAGGLGNMV</sequence>
<dbReference type="OrthoDB" id="5595379at2759"/>
<evidence type="ECO:0000259" key="2">
    <source>
        <dbReference type="Pfam" id="PF14616"/>
    </source>
</evidence>
<accession>A0A8H4PVU0</accession>
<evidence type="ECO:0000313" key="4">
    <source>
        <dbReference type="Proteomes" id="UP000557566"/>
    </source>
</evidence>
<dbReference type="PANTHER" id="PTHR28125:SF3">
    <property type="entry name" value="TRANSCRIPTION REGULATOR RUA1 C-TERMINAL DOMAIN-CONTAINING PROTEIN"/>
    <property type="match status" value="1"/>
</dbReference>